<comment type="caution">
    <text evidence="1">The sequence shown here is derived from an EMBL/GenBank/DDBJ whole genome shotgun (WGS) entry which is preliminary data.</text>
</comment>
<reference evidence="1 2" key="1">
    <citation type="submission" date="2023-02" db="EMBL/GenBank/DDBJ databases">
        <title>LHISI_Scaffold_Assembly.</title>
        <authorList>
            <person name="Stuart O.P."/>
            <person name="Cleave R."/>
            <person name="Magrath M.J.L."/>
            <person name="Mikheyev A.S."/>
        </authorList>
    </citation>
    <scope>NUCLEOTIDE SEQUENCE [LARGE SCALE GENOMIC DNA]</scope>
    <source>
        <strain evidence="1">Daus_M_001</strain>
        <tissue evidence="1">Leg muscle</tissue>
    </source>
</reference>
<evidence type="ECO:0000313" key="2">
    <source>
        <dbReference type="Proteomes" id="UP001159363"/>
    </source>
</evidence>
<organism evidence="1 2">
    <name type="scientific">Dryococelus australis</name>
    <dbReference type="NCBI Taxonomy" id="614101"/>
    <lineage>
        <taxon>Eukaryota</taxon>
        <taxon>Metazoa</taxon>
        <taxon>Ecdysozoa</taxon>
        <taxon>Arthropoda</taxon>
        <taxon>Hexapoda</taxon>
        <taxon>Insecta</taxon>
        <taxon>Pterygota</taxon>
        <taxon>Neoptera</taxon>
        <taxon>Polyneoptera</taxon>
        <taxon>Phasmatodea</taxon>
        <taxon>Verophasmatodea</taxon>
        <taxon>Anareolatae</taxon>
        <taxon>Phasmatidae</taxon>
        <taxon>Eurycanthinae</taxon>
        <taxon>Dryococelus</taxon>
    </lineage>
</organism>
<accession>A0ABQ9GLH5</accession>
<dbReference type="EMBL" id="JARBHB010000011">
    <property type="protein sequence ID" value="KAJ8872857.1"/>
    <property type="molecule type" value="Genomic_DNA"/>
</dbReference>
<sequence length="102" mass="11467">MKDQSRWGPLRVEVFRHGSWVHHNKLANFEMFMARGTFLEGGQLGVAHLSRKSGPLELLVVRGKDPSLLSRAWLYPLGMKPIGVNSVGVRLQDKFLSVLVSK</sequence>
<evidence type="ECO:0000313" key="1">
    <source>
        <dbReference type="EMBL" id="KAJ8872857.1"/>
    </source>
</evidence>
<name>A0ABQ9GLH5_9NEOP</name>
<gene>
    <name evidence="1" type="ORF">PR048_026473</name>
</gene>
<protein>
    <submittedName>
        <fullName evidence="1">Uncharacterized protein</fullName>
    </submittedName>
</protein>
<dbReference type="Proteomes" id="UP001159363">
    <property type="component" value="Chromosome 10"/>
</dbReference>
<proteinExistence type="predicted"/>
<keyword evidence="2" id="KW-1185">Reference proteome</keyword>